<organism evidence="1 2">
    <name type="scientific">Ruminiclostridium hungatei</name>
    <name type="common">Clostridium hungatei</name>
    <dbReference type="NCBI Taxonomy" id="48256"/>
    <lineage>
        <taxon>Bacteria</taxon>
        <taxon>Bacillati</taxon>
        <taxon>Bacillota</taxon>
        <taxon>Clostridia</taxon>
        <taxon>Eubacteriales</taxon>
        <taxon>Oscillospiraceae</taxon>
        <taxon>Ruminiclostridium</taxon>
    </lineage>
</organism>
<dbReference type="STRING" id="48256.CLHUN_38390"/>
<reference evidence="1 2" key="1">
    <citation type="submission" date="2017-03" db="EMBL/GenBank/DDBJ databases">
        <title>Genome sequence of Clostridium hungatei DSM 14427.</title>
        <authorList>
            <person name="Poehlein A."/>
            <person name="Daniel R."/>
        </authorList>
    </citation>
    <scope>NUCLEOTIDE SEQUENCE [LARGE SCALE GENOMIC DNA]</scope>
    <source>
        <strain evidence="1 2">DSM 14427</strain>
    </source>
</reference>
<dbReference type="AlphaFoldDB" id="A0A1V4SEM5"/>
<evidence type="ECO:0000313" key="2">
    <source>
        <dbReference type="Proteomes" id="UP000191554"/>
    </source>
</evidence>
<comment type="caution">
    <text evidence="1">The sequence shown here is derived from an EMBL/GenBank/DDBJ whole genome shotgun (WGS) entry which is preliminary data.</text>
</comment>
<proteinExistence type="predicted"/>
<accession>A0A1V4SEM5</accession>
<evidence type="ECO:0000313" key="1">
    <source>
        <dbReference type="EMBL" id="OPX42318.1"/>
    </source>
</evidence>
<protein>
    <submittedName>
        <fullName evidence="1">Uncharacterized protein</fullName>
    </submittedName>
</protein>
<name>A0A1V4SEM5_RUMHU</name>
<dbReference type="Proteomes" id="UP000191554">
    <property type="component" value="Unassembled WGS sequence"/>
</dbReference>
<dbReference type="RefSeq" id="WP_080066255.1">
    <property type="nucleotide sequence ID" value="NZ_MZGX01000031.1"/>
</dbReference>
<dbReference type="EMBL" id="MZGX01000031">
    <property type="protein sequence ID" value="OPX42318.1"/>
    <property type="molecule type" value="Genomic_DNA"/>
</dbReference>
<gene>
    <name evidence="1" type="ORF">CLHUN_38390</name>
</gene>
<sequence>MATFNMDNAKIKNAYMADTINFNGNVNQTELEAELEKVLKGIADPKEDLPQGTVQTAEANLKEAITQVKSGKPDRNIILDCINNTKGLVEGINNSSWIIKALADLAGAIKNLF</sequence>
<keyword evidence="2" id="KW-1185">Reference proteome</keyword>